<evidence type="ECO:0000259" key="2">
    <source>
        <dbReference type="Pfam" id="PF01551"/>
    </source>
</evidence>
<organism evidence="3 4">
    <name type="scientific">Ruminococcus intestinalis</name>
    <dbReference type="NCBI Taxonomy" id="2763066"/>
    <lineage>
        <taxon>Bacteria</taxon>
        <taxon>Bacillati</taxon>
        <taxon>Bacillota</taxon>
        <taxon>Clostridia</taxon>
        <taxon>Eubacteriales</taxon>
        <taxon>Oscillospiraceae</taxon>
        <taxon>Ruminococcus</taxon>
    </lineage>
</organism>
<sequence>MKRIILLLISAFVLACSVMTIVGGKETGNFIKYAEFNVTADALQKAVSYDVSSQSEDTKLNYIEILSYLGAKYGGDFSKYKQSDMDNLCEKLKDGKTIAELTKDMKYYTYYYNVYTAVLNGMVGNFEEEQSDGSIKQDYGVRWFSPIAKTFPYSHYDDFGAKRTFGYTRPHLGHDLMSAVGTPVIAVESGKVECLGWNRYGGWRIGIRSLDNKRYWYYAHLRQNRPYAENLKEGDTVTAGDVIGYVGRTGYSDTENINGITESHLHIGLELVFDESQKESDNEIWVDMYALISTLEQHKSSTVRNSETKEFKREFSFKEIS</sequence>
<dbReference type="SUPFAM" id="SSF51261">
    <property type="entry name" value="Duplicated hybrid motif"/>
    <property type="match status" value="1"/>
</dbReference>
<evidence type="ECO:0000313" key="3">
    <source>
        <dbReference type="EMBL" id="MBC5728459.1"/>
    </source>
</evidence>
<dbReference type="InterPro" id="IPR016047">
    <property type="entry name" value="M23ase_b-sheet_dom"/>
</dbReference>
<dbReference type="Gene3D" id="2.70.70.10">
    <property type="entry name" value="Glucose Permease (Domain IIA)"/>
    <property type="match status" value="1"/>
</dbReference>
<comment type="caution">
    <text evidence="3">The sequence shown here is derived from an EMBL/GenBank/DDBJ whole genome shotgun (WGS) entry which is preliminary data.</text>
</comment>
<dbReference type="PROSITE" id="PS51257">
    <property type="entry name" value="PROKAR_LIPOPROTEIN"/>
    <property type="match status" value="1"/>
</dbReference>
<dbReference type="InterPro" id="IPR011055">
    <property type="entry name" value="Dup_hybrid_motif"/>
</dbReference>
<evidence type="ECO:0000256" key="1">
    <source>
        <dbReference type="ARBA" id="ARBA00022729"/>
    </source>
</evidence>
<dbReference type="RefSeq" id="WP_186935561.1">
    <property type="nucleotide sequence ID" value="NZ_JACOPS010000003.1"/>
</dbReference>
<feature type="domain" description="M23ase beta-sheet core" evidence="2">
    <location>
        <begin position="170"/>
        <end position="270"/>
    </location>
</feature>
<keyword evidence="4" id="KW-1185">Reference proteome</keyword>
<gene>
    <name evidence="3" type="ORF">H8R91_08000</name>
</gene>
<keyword evidence="1" id="KW-0732">Signal</keyword>
<protein>
    <submittedName>
        <fullName evidence="3">M23 family metallopeptidase</fullName>
    </submittedName>
</protein>
<dbReference type="Proteomes" id="UP000636755">
    <property type="component" value="Unassembled WGS sequence"/>
</dbReference>
<accession>A0ABR7HLN9</accession>
<dbReference type="InterPro" id="IPR050570">
    <property type="entry name" value="Cell_wall_metabolism_enzyme"/>
</dbReference>
<reference evidence="3 4" key="1">
    <citation type="submission" date="2020-08" db="EMBL/GenBank/DDBJ databases">
        <title>Genome public.</title>
        <authorList>
            <person name="Liu C."/>
            <person name="Sun Q."/>
        </authorList>
    </citation>
    <scope>NUCLEOTIDE SEQUENCE [LARGE SCALE GENOMIC DNA]</scope>
    <source>
        <strain evidence="3 4">NSJ-71</strain>
    </source>
</reference>
<dbReference type="CDD" id="cd12797">
    <property type="entry name" value="M23_peptidase"/>
    <property type="match status" value="1"/>
</dbReference>
<name>A0ABR7HLN9_9FIRM</name>
<evidence type="ECO:0000313" key="4">
    <source>
        <dbReference type="Proteomes" id="UP000636755"/>
    </source>
</evidence>
<dbReference type="PANTHER" id="PTHR21666:SF289">
    <property type="entry name" value="L-ALA--D-GLU ENDOPEPTIDASE"/>
    <property type="match status" value="1"/>
</dbReference>
<dbReference type="PANTHER" id="PTHR21666">
    <property type="entry name" value="PEPTIDASE-RELATED"/>
    <property type="match status" value="1"/>
</dbReference>
<proteinExistence type="predicted"/>
<dbReference type="Pfam" id="PF01551">
    <property type="entry name" value="Peptidase_M23"/>
    <property type="match status" value="1"/>
</dbReference>
<dbReference type="EMBL" id="JACOPS010000003">
    <property type="protein sequence ID" value="MBC5728459.1"/>
    <property type="molecule type" value="Genomic_DNA"/>
</dbReference>